<evidence type="ECO:0000313" key="1">
    <source>
        <dbReference type="EMBL" id="GAA6269662.1"/>
    </source>
</evidence>
<comment type="caution">
    <text evidence="1">The sequence shown here is derived from an EMBL/GenBank/DDBJ whole genome shotgun (WGS) entry which is preliminary data.</text>
</comment>
<name>A0ABQ0B078_9FIRM</name>
<dbReference type="Proteomes" id="UP001600894">
    <property type="component" value="Unassembled WGS sequence"/>
</dbReference>
<protein>
    <submittedName>
        <fullName evidence="1">Uncharacterized protein</fullName>
    </submittedName>
</protein>
<keyword evidence="2" id="KW-1185">Reference proteome</keyword>
<gene>
    <name evidence="1" type="ORF">F130042H8_27220</name>
</gene>
<proteinExistence type="predicted"/>
<organism evidence="1 2">
    <name type="scientific">Enterocloster alcoholdehydrogenati</name>
    <dbReference type="NCBI Taxonomy" id="2547410"/>
    <lineage>
        <taxon>Bacteria</taxon>
        <taxon>Bacillati</taxon>
        <taxon>Bacillota</taxon>
        <taxon>Clostridia</taxon>
        <taxon>Lachnospirales</taxon>
        <taxon>Lachnospiraceae</taxon>
        <taxon>Enterocloster</taxon>
    </lineage>
</organism>
<sequence>MDIQKGIPFKTKLENGASMNVIGRGRTTAWGDTLRRLDTYYIYADKKEADQASYIIRQALHGTKK</sequence>
<accession>A0ABQ0B078</accession>
<dbReference type="EMBL" id="BAABXL010000001">
    <property type="protein sequence ID" value="GAA6269662.1"/>
    <property type="molecule type" value="Genomic_DNA"/>
</dbReference>
<reference evidence="1 2" key="1">
    <citation type="submission" date="2024-04" db="EMBL/GenBank/DDBJ databases">
        <title>Defined microbial consortia suppress multidrug-resistant proinflammatory Enterobacteriaceae via ecological control.</title>
        <authorList>
            <person name="Furuichi M."/>
            <person name="Kawaguchi T."/>
            <person name="Pust M."/>
            <person name="Yasuma K."/>
            <person name="Plichta D."/>
            <person name="Hasegawa N."/>
            <person name="Ohya T."/>
            <person name="Bhattarai S."/>
            <person name="Sasajima S."/>
            <person name="Aoto Y."/>
            <person name="Tuganbaev T."/>
            <person name="Yaginuma M."/>
            <person name="Ueda M."/>
            <person name="Okahashi N."/>
            <person name="Amafuji K."/>
            <person name="Kiridooshi Y."/>
            <person name="Sugita K."/>
            <person name="Strazar M."/>
            <person name="Skelly A."/>
            <person name="Suda W."/>
            <person name="Hattori M."/>
            <person name="Nakamoto N."/>
            <person name="Caballero S."/>
            <person name="Norman J."/>
            <person name="Olle B."/>
            <person name="Tanoue T."/>
            <person name="Arita M."/>
            <person name="Bucci V."/>
            <person name="Atarashi K."/>
            <person name="Xavier R."/>
            <person name="Honda K."/>
        </authorList>
    </citation>
    <scope>NUCLEOTIDE SEQUENCE [LARGE SCALE GENOMIC DNA]</scope>
    <source>
        <strain evidence="2">f13</strain>
    </source>
</reference>
<dbReference type="RefSeq" id="WP_390470428.1">
    <property type="nucleotide sequence ID" value="NZ_BAABXL010000001.1"/>
</dbReference>
<evidence type="ECO:0000313" key="2">
    <source>
        <dbReference type="Proteomes" id="UP001600894"/>
    </source>
</evidence>